<feature type="domain" description="ISXO2-like transposase" evidence="2">
    <location>
        <begin position="137"/>
        <end position="295"/>
    </location>
</feature>
<protein>
    <recommendedName>
        <fullName evidence="2">ISXO2-like transposase domain-containing protein</fullName>
    </recommendedName>
</protein>
<accession>A0A5J4SYD3</accession>
<dbReference type="InterPro" id="IPR024445">
    <property type="entry name" value="Tnp_ISXO2-like"/>
</dbReference>
<dbReference type="PANTHER" id="PTHR33293:SF1">
    <property type="entry name" value="INSERTION ELEMENT IS1 1 PROTEIN INSB-RELATED"/>
    <property type="match status" value="1"/>
</dbReference>
<dbReference type="InterPro" id="IPR051354">
    <property type="entry name" value="Transposase_27_IS1"/>
</dbReference>
<organism evidence="3">
    <name type="scientific">termite gut metagenome</name>
    <dbReference type="NCBI Taxonomy" id="433724"/>
    <lineage>
        <taxon>unclassified sequences</taxon>
        <taxon>metagenomes</taxon>
        <taxon>organismal metagenomes</taxon>
    </lineage>
</organism>
<dbReference type="AlphaFoldDB" id="A0A5J4SYD3"/>
<evidence type="ECO:0000256" key="1">
    <source>
        <dbReference type="SAM" id="MobiDB-lite"/>
    </source>
</evidence>
<sequence>MDLKQLIEKLCTDERKELLHLLQVELNVPKFVNIHSATHKDESVRCPHCISRDIYGHGSYKGRRRYRCKSCKKSFNDFTNTAVSGIKKTEKFEEYLNLMIESLTIRKASACLGVNMKTVFDWRHKILSSLSALNGEAFSGIVECDDRQIDMSEKGSRKLTRKPYERHSDRTAKKGISNDKVSLPVATDRKGNPAMQMAKVGRMDVKSMERTIGKYTGRQHVLCWDSHPSLVAWASERQLEHHAFVASKQHVKDRCYHIQHVNSMDNQYERWMKRFVGVATKYLPNYPNWFIFLEKMKQSSPKAMDMAKIVLSNISALMDYRAIERLYQNLLIQQYFKT</sequence>
<proteinExistence type="predicted"/>
<feature type="compositionally biased region" description="Basic and acidic residues" evidence="1">
    <location>
        <begin position="155"/>
        <end position="172"/>
    </location>
</feature>
<dbReference type="PANTHER" id="PTHR33293">
    <property type="entry name" value="INSERTION ELEMENT IS1 1 PROTEIN INSB-RELATED"/>
    <property type="match status" value="1"/>
</dbReference>
<reference evidence="3" key="1">
    <citation type="submission" date="2019-03" db="EMBL/GenBank/DDBJ databases">
        <title>Single cell metagenomics reveals metabolic interactions within the superorganism composed of flagellate Streblomastix strix and complex community of Bacteroidetes bacteria on its surface.</title>
        <authorList>
            <person name="Treitli S.C."/>
            <person name="Kolisko M."/>
            <person name="Husnik F."/>
            <person name="Keeling P."/>
            <person name="Hampl V."/>
        </authorList>
    </citation>
    <scope>NUCLEOTIDE SEQUENCE</scope>
    <source>
        <strain evidence="3">STM</strain>
    </source>
</reference>
<dbReference type="SMART" id="SM01126">
    <property type="entry name" value="DDE_Tnp_IS1595"/>
    <property type="match status" value="1"/>
</dbReference>
<comment type="caution">
    <text evidence="3">The sequence shown here is derived from an EMBL/GenBank/DDBJ whole genome shotgun (WGS) entry which is preliminary data.</text>
</comment>
<name>A0A5J4SYD3_9ZZZZ</name>
<feature type="region of interest" description="Disordered" evidence="1">
    <location>
        <begin position="155"/>
        <end position="177"/>
    </location>
</feature>
<gene>
    <name evidence="3" type="ORF">EZS27_002451</name>
</gene>
<evidence type="ECO:0000313" key="3">
    <source>
        <dbReference type="EMBL" id="KAA6350185.1"/>
    </source>
</evidence>
<evidence type="ECO:0000259" key="2">
    <source>
        <dbReference type="SMART" id="SM01126"/>
    </source>
</evidence>
<dbReference type="NCBIfam" id="NF033547">
    <property type="entry name" value="transpos_IS1595"/>
    <property type="match status" value="1"/>
</dbReference>
<dbReference type="EMBL" id="SNRY01000032">
    <property type="protein sequence ID" value="KAA6350185.1"/>
    <property type="molecule type" value="Genomic_DNA"/>
</dbReference>